<dbReference type="InterPro" id="IPR036291">
    <property type="entry name" value="NAD(P)-bd_dom_sf"/>
</dbReference>
<dbReference type="KEGG" id="sgm:GCM10017557_38040"/>
<sequence>MEVLRDRKVIVLTGASDGIGAAAARRLHADGHTVVVVGRSAEKTRAIAKELEVDSHVADFTRLDDVERLADELLAAYPRIDVLANNAGGVFGVRTKTVDGFEKTFQVNHLAPFLLTRRLLARLIASRASVLQTSSTVRFAKRIDLDDLDHDRDYDPVHAYGASKLENILFTSELHRRHHADGLSAASFYPGNVLTNFASDTTSSIMRTVRFFGTKPVLGKLLLSTPEQGADQIVWLAEGSPEGGDWRSGAYYYKRKDVEPKNPQAVDADLARRLWVRSEELLAGRLSDIDIDIDTGTDTDAGTGTGF</sequence>
<protein>
    <submittedName>
        <fullName evidence="2">Short-chain dehydrogenase</fullName>
    </submittedName>
</protein>
<gene>
    <name evidence="2" type="ORF">GCM10017557_38040</name>
</gene>
<dbReference type="InterPro" id="IPR002347">
    <property type="entry name" value="SDR_fam"/>
</dbReference>
<dbReference type="GO" id="GO:0016491">
    <property type="term" value="F:oxidoreductase activity"/>
    <property type="evidence" value="ECO:0007669"/>
    <property type="project" value="UniProtKB-KW"/>
</dbReference>
<dbReference type="Proteomes" id="UP000516444">
    <property type="component" value="Chromosome"/>
</dbReference>
<dbReference type="AlphaFoldDB" id="A0A7G1P789"/>
<dbReference type="Gene3D" id="3.40.50.720">
    <property type="entry name" value="NAD(P)-binding Rossmann-like Domain"/>
    <property type="match status" value="1"/>
</dbReference>
<organism evidence="2 3">
    <name type="scientific">Streptomyces aurantiacus</name>
    <dbReference type="NCBI Taxonomy" id="47760"/>
    <lineage>
        <taxon>Bacteria</taxon>
        <taxon>Bacillati</taxon>
        <taxon>Actinomycetota</taxon>
        <taxon>Actinomycetes</taxon>
        <taxon>Kitasatosporales</taxon>
        <taxon>Streptomycetaceae</taxon>
        <taxon>Streptomyces</taxon>
        <taxon>Streptomyces aurantiacus group</taxon>
    </lineage>
</organism>
<dbReference type="Pfam" id="PF00106">
    <property type="entry name" value="adh_short"/>
    <property type="match status" value="1"/>
</dbReference>
<reference evidence="2 3" key="1">
    <citation type="journal article" date="2014" name="Int. J. Syst. Evol. Microbiol.">
        <title>Complete genome sequence of Corynebacterium casei LMG S-19264T (=DSM 44701T), isolated from a smear-ripened cheese.</title>
        <authorList>
            <consortium name="US DOE Joint Genome Institute (JGI-PGF)"/>
            <person name="Walter F."/>
            <person name="Albersmeier A."/>
            <person name="Kalinowski J."/>
            <person name="Ruckert C."/>
        </authorList>
    </citation>
    <scope>NUCLEOTIDE SEQUENCE [LARGE SCALE GENOMIC DNA]</scope>
    <source>
        <strain evidence="2 3">JCM 4677</strain>
    </source>
</reference>
<name>A0A7G1P789_9ACTN</name>
<accession>A0A7G1P789</accession>
<keyword evidence="3" id="KW-1185">Reference proteome</keyword>
<dbReference type="PRINTS" id="PR00081">
    <property type="entry name" value="GDHRDH"/>
</dbReference>
<evidence type="ECO:0000313" key="2">
    <source>
        <dbReference type="EMBL" id="BCL28945.1"/>
    </source>
</evidence>
<keyword evidence="1" id="KW-0560">Oxidoreductase</keyword>
<dbReference type="PANTHER" id="PTHR43157">
    <property type="entry name" value="PHOSPHATIDYLINOSITOL-GLYCAN BIOSYNTHESIS CLASS F PROTEIN-RELATED"/>
    <property type="match status" value="1"/>
</dbReference>
<evidence type="ECO:0000313" key="3">
    <source>
        <dbReference type="Proteomes" id="UP000516444"/>
    </source>
</evidence>
<evidence type="ECO:0000256" key="1">
    <source>
        <dbReference type="ARBA" id="ARBA00023002"/>
    </source>
</evidence>
<dbReference type="SUPFAM" id="SSF51735">
    <property type="entry name" value="NAD(P)-binding Rossmann-fold domains"/>
    <property type="match status" value="1"/>
</dbReference>
<dbReference type="RefSeq" id="WP_190855398.1">
    <property type="nucleotide sequence ID" value="NZ_AP023440.1"/>
</dbReference>
<proteinExistence type="predicted"/>
<dbReference type="PANTHER" id="PTHR43157:SF31">
    <property type="entry name" value="PHOSPHATIDYLINOSITOL-GLYCAN BIOSYNTHESIS CLASS F PROTEIN"/>
    <property type="match status" value="1"/>
</dbReference>
<dbReference type="EMBL" id="AP023440">
    <property type="protein sequence ID" value="BCL28945.1"/>
    <property type="molecule type" value="Genomic_DNA"/>
</dbReference>